<feature type="compositionally biased region" description="Low complexity" evidence="1">
    <location>
        <begin position="156"/>
        <end position="173"/>
    </location>
</feature>
<feature type="compositionally biased region" description="Low complexity" evidence="1">
    <location>
        <begin position="121"/>
        <end position="136"/>
    </location>
</feature>
<feature type="region of interest" description="Disordered" evidence="1">
    <location>
        <begin position="156"/>
        <end position="175"/>
    </location>
</feature>
<evidence type="ECO:0000313" key="3">
    <source>
        <dbReference type="EMBL" id="AUB60783.1"/>
    </source>
</evidence>
<proteinExistence type="predicted"/>
<keyword evidence="2" id="KW-1133">Transmembrane helix</keyword>
<keyword evidence="4" id="KW-1185">Reference proteome</keyword>
<sequence length="322" mass="35459">MENTPIIIPEINPEAGKPGETINITVHASPDTQSVVAIIGTQRINLTFTNGTGIWTTNYTIPLDSTFDIHTIRIEGTDTVGNIGKNTASYEVMDPNPIPPWLEELINPDKPTPTDMPIYTNNPEPGNNGGSNKPGSGTIGGNDQLYRDQMYIRDTLTYTPPTDPNTNTTTTPPKMSEWNIDTNLITDLLVPIQIAGGLALAFFAEGKKFSQPTQKIIDWFGQVKPFNAKTLGLFILEIALFFVDPGLMSYVSLVWGSLAFMSLISLVTQSAQTRFYDILSVIILLVTLAIIIKNISEHNSKGPVGKWLEDLVWDLIKRLRGK</sequence>
<evidence type="ECO:0008006" key="5">
    <source>
        <dbReference type="Google" id="ProtNLM"/>
    </source>
</evidence>
<evidence type="ECO:0000313" key="4">
    <source>
        <dbReference type="Proteomes" id="UP000232631"/>
    </source>
</evidence>
<feature type="transmembrane region" description="Helical" evidence="2">
    <location>
        <begin position="275"/>
        <end position="292"/>
    </location>
</feature>
<feature type="region of interest" description="Disordered" evidence="1">
    <location>
        <begin position="121"/>
        <end position="140"/>
    </location>
</feature>
<keyword evidence="2" id="KW-0812">Transmembrane</keyword>
<name>A0A2H4VRP9_9EURY</name>
<dbReference type="KEGG" id="msub:BK009_08920"/>
<gene>
    <name evidence="3" type="ORF">BK009_08920</name>
</gene>
<dbReference type="Proteomes" id="UP000232631">
    <property type="component" value="Chromosome"/>
</dbReference>
<accession>A0A2H4VRP9</accession>
<dbReference type="RefSeq" id="WP_100909415.1">
    <property type="nucleotide sequence ID" value="NZ_CP017768.1"/>
</dbReference>
<reference evidence="3 4" key="1">
    <citation type="submission" date="2016-10" db="EMBL/GenBank/DDBJ databases">
        <title>Comparative genomics between deep and shallow subseafloor isolates.</title>
        <authorList>
            <person name="Ishii S."/>
            <person name="Miller J.R."/>
            <person name="Sutton G."/>
            <person name="Suzuki S."/>
            <person name="Methe B."/>
            <person name="Inagaki F."/>
            <person name="Imachi H."/>
        </authorList>
    </citation>
    <scope>NUCLEOTIDE SEQUENCE [LARGE SCALE GENOMIC DNA]</scope>
    <source>
        <strain evidence="3 4">A8p</strain>
    </source>
</reference>
<dbReference type="EMBL" id="CP017768">
    <property type="protein sequence ID" value="AUB60783.1"/>
    <property type="molecule type" value="Genomic_DNA"/>
</dbReference>
<keyword evidence="2" id="KW-0472">Membrane</keyword>
<dbReference type="GeneID" id="35126612"/>
<evidence type="ECO:0000256" key="1">
    <source>
        <dbReference type="SAM" id="MobiDB-lite"/>
    </source>
</evidence>
<protein>
    <recommendedName>
        <fullName evidence="5">Bacterial Ig-like domain-containing protein</fullName>
    </recommendedName>
</protein>
<evidence type="ECO:0000256" key="2">
    <source>
        <dbReference type="SAM" id="Phobius"/>
    </source>
</evidence>
<feature type="transmembrane region" description="Helical" evidence="2">
    <location>
        <begin position="249"/>
        <end position="268"/>
    </location>
</feature>
<dbReference type="AlphaFoldDB" id="A0A2H4VRP9"/>
<organism evidence="3 4">
    <name type="scientific">Methanobacterium subterraneum</name>
    <dbReference type="NCBI Taxonomy" id="59277"/>
    <lineage>
        <taxon>Archaea</taxon>
        <taxon>Methanobacteriati</taxon>
        <taxon>Methanobacteriota</taxon>
        <taxon>Methanomada group</taxon>
        <taxon>Methanobacteria</taxon>
        <taxon>Methanobacteriales</taxon>
        <taxon>Methanobacteriaceae</taxon>
        <taxon>Methanobacterium</taxon>
    </lineage>
</organism>